<dbReference type="AlphaFoldDB" id="A0A134BDZ3"/>
<comment type="caution">
    <text evidence="1">The sequence shown here is derived from an EMBL/GenBank/DDBJ whole genome shotgun (WGS) entry which is preliminary data.</text>
</comment>
<accession>A0A134BDZ3</accession>
<dbReference type="EMBL" id="LSDL01000050">
    <property type="protein sequence ID" value="KXB78100.1"/>
    <property type="molecule type" value="Genomic_DNA"/>
</dbReference>
<dbReference type="Proteomes" id="UP000070531">
    <property type="component" value="Unassembled WGS sequence"/>
</dbReference>
<gene>
    <name evidence="1" type="ORF">HMPREF1860_01143</name>
</gene>
<proteinExistence type="predicted"/>
<dbReference type="STRING" id="419005.HMPREF1860_01143"/>
<sequence>MNKTAKKVAFSFVLGSALLYSSCADYLTEKSSSASTVSSEQQSGIDIQTSQAYISASASLEGMPITEDAQGEGASPTTRAFPMMGGDKDGHFYPQLSNGDKQIKARVFLVKYDKEHRGNNGPEFYMKTDSKLCLAAGEITFDKVANASGTGITLRTQNSNLTNLTWLNDKVDIKGGKEEWFICGVIGGRQDESLNPKNINKIIAGRHFDNEAAKQKYIRHIKNMYYFNIFFDPAAPNSQHNTYSSDGKLMADVPFSTGWIKLSNITGKNKVEIRNWHFKPLGVLLKFKIRRNEKLVKPEGHNYTFASSQISGNGFFTMCPLEDIADRTPQDETFGLDCRLRLNSNGSVHSINKQWYWNYEEDHRPWFNEPNPDHKKGGFYEWQYTYNSSKMRKPGVSNPKYDEFFVWGMPINDQYKGILRHQSMITAEHGGFMLGRKMTVKGKVRYADEWIVDTRSKEDKETSECIPNIQLEKGDGVGYKTIELGVVRPNFREVETTQDGKKLPKYPWPNPLERLARTNTILYADQPKFDDSFITGDNKWYARRRWNGYTEEKDKNGKKYNMTWKGKEFKKYFILDKNYVPSGYHVPNTEEWGVAFYNILENIPNRKINLNPWLFNGDKSLKDAPEPYFEIFSPRKDNMDETISINSSVGHKQSDYWKDLPVWASYFMKDNYKGEIYAIRFEPLFTEDDYLKIDEKDCKNSREIGRRYRCVYRYRFMNLGKQPANEYNSDGQGARIIIQSRWIGNADVNIKDIMSDEWWGDCSESNPLYNVDCYRVIAMYGNKANVEGAPTCNYYTRVQADYSAVQSGYDKYASDITFVSRKMSYKGFAIDYKPNNVYYYPVRLIASRETNEFSPQAPRNRKEFKINGKDVELEFIRRPYHPNTKK</sequence>
<protein>
    <submittedName>
        <fullName evidence="1">Uncharacterized protein</fullName>
    </submittedName>
</protein>
<evidence type="ECO:0000313" key="1">
    <source>
        <dbReference type="EMBL" id="KXB78100.1"/>
    </source>
</evidence>
<organism evidence="1">
    <name type="scientific">Prevotella amnii</name>
    <dbReference type="NCBI Taxonomy" id="419005"/>
    <lineage>
        <taxon>Bacteria</taxon>
        <taxon>Pseudomonadati</taxon>
        <taxon>Bacteroidota</taxon>
        <taxon>Bacteroidia</taxon>
        <taxon>Bacteroidales</taxon>
        <taxon>Prevotellaceae</taxon>
        <taxon>Prevotella</taxon>
    </lineage>
</organism>
<reference evidence="1 2" key="1">
    <citation type="submission" date="2016-01" db="EMBL/GenBank/DDBJ databases">
        <authorList>
            <person name="Oliw E.H."/>
        </authorList>
    </citation>
    <scope>NUCLEOTIDE SEQUENCE [LARGE SCALE GENOMIC DNA]</scope>
    <source>
        <strain evidence="1 2">DNF00307</strain>
    </source>
</reference>
<name>A0A134BDZ3_9BACT</name>
<dbReference type="RefSeq" id="WP_060932948.1">
    <property type="nucleotide sequence ID" value="NZ_KQ960510.1"/>
</dbReference>
<evidence type="ECO:0000313" key="2">
    <source>
        <dbReference type="Proteomes" id="UP000070531"/>
    </source>
</evidence>
<dbReference type="PATRIC" id="fig|419005.5.peg.1148"/>